<reference evidence="3" key="2">
    <citation type="submission" date="2021-01" db="EMBL/GenBank/DDBJ databases">
        <authorList>
            <person name="Schikora-Tamarit M.A."/>
        </authorList>
    </citation>
    <scope>NUCLEOTIDE SEQUENCE</scope>
    <source>
        <strain evidence="3">CBS6075</strain>
    </source>
</reference>
<name>A0A9P8PAX9_9ASCO</name>
<feature type="compositionally biased region" description="Basic and acidic residues" evidence="2">
    <location>
        <begin position="413"/>
        <end position="423"/>
    </location>
</feature>
<evidence type="ECO:0000256" key="2">
    <source>
        <dbReference type="SAM" id="MobiDB-lite"/>
    </source>
</evidence>
<feature type="region of interest" description="Disordered" evidence="2">
    <location>
        <begin position="362"/>
        <end position="429"/>
    </location>
</feature>
<dbReference type="Pfam" id="PF25880">
    <property type="entry name" value="WHD_CHMP7_1st"/>
    <property type="match status" value="1"/>
</dbReference>
<keyword evidence="4" id="KW-1185">Reference proteome</keyword>
<evidence type="ECO:0000256" key="1">
    <source>
        <dbReference type="SAM" id="Coils"/>
    </source>
</evidence>
<dbReference type="EMBL" id="JAEUBE010000158">
    <property type="protein sequence ID" value="KAH3668007.1"/>
    <property type="molecule type" value="Genomic_DNA"/>
</dbReference>
<organism evidence="3 4">
    <name type="scientific">Ogataea philodendri</name>
    <dbReference type="NCBI Taxonomy" id="1378263"/>
    <lineage>
        <taxon>Eukaryota</taxon>
        <taxon>Fungi</taxon>
        <taxon>Dikarya</taxon>
        <taxon>Ascomycota</taxon>
        <taxon>Saccharomycotina</taxon>
        <taxon>Pichiomycetes</taxon>
        <taxon>Pichiales</taxon>
        <taxon>Pichiaceae</taxon>
        <taxon>Ogataea</taxon>
    </lineage>
</organism>
<proteinExistence type="predicted"/>
<dbReference type="GeneID" id="70233728"/>
<dbReference type="Proteomes" id="UP000769157">
    <property type="component" value="Unassembled WGS sequence"/>
</dbReference>
<reference evidence="3" key="1">
    <citation type="journal article" date="2021" name="Open Biol.">
        <title>Shared evolutionary footprints suggest mitochondrial oxidative damage underlies multiple complex I losses in fungi.</title>
        <authorList>
            <person name="Schikora-Tamarit M.A."/>
            <person name="Marcet-Houben M."/>
            <person name="Nosek J."/>
            <person name="Gabaldon T."/>
        </authorList>
    </citation>
    <scope>NUCLEOTIDE SEQUENCE</scope>
    <source>
        <strain evidence="3">CBS6075</strain>
    </source>
</reference>
<feature type="coiled-coil region" evidence="1">
    <location>
        <begin position="204"/>
        <end position="255"/>
    </location>
</feature>
<dbReference type="GO" id="GO:0007034">
    <property type="term" value="P:vacuolar transport"/>
    <property type="evidence" value="ECO:0007669"/>
    <property type="project" value="InterPro"/>
</dbReference>
<comment type="caution">
    <text evidence="3">The sequence shown here is derived from an EMBL/GenBank/DDBJ whole genome shotgun (WGS) entry which is preliminary data.</text>
</comment>
<feature type="compositionally biased region" description="Acidic residues" evidence="2">
    <location>
        <begin position="371"/>
        <end position="388"/>
    </location>
</feature>
<dbReference type="InterPro" id="IPR005024">
    <property type="entry name" value="Snf7_fam"/>
</dbReference>
<accession>A0A9P8PAX9</accession>
<protein>
    <submittedName>
        <fullName evidence="3">Uncharacterized protein</fullName>
    </submittedName>
</protein>
<dbReference type="OrthoDB" id="10250120at2759"/>
<dbReference type="Pfam" id="PF03357">
    <property type="entry name" value="Snf7"/>
    <property type="match status" value="1"/>
</dbReference>
<keyword evidence="1" id="KW-0175">Coiled coil</keyword>
<sequence length="429" mass="48939">MVSEKVILDDPHFTDSRLQSLYSNFNHLKENPDGLEANISAWKSLLLETKSKCASEFPDQVAFDADSLVKQYSLPSRGLTPQGLNKVIDQMVHEQALIPYSKFQQDPGLLGRVVGWVFGPRYRSGNDQNGVLNQGEKFVVASELAKWSKNLGYYLSNNSPLVKDHLISLASEELEMSKFDIECCLLNLEREKKIVVSEDVVQFVDKSQQEVNLTEEQVESIANLKYAIYKMTKYNEETELRIQKLDIRIRELVKNKHMVRAKSELKIQRALTQKLQKSSQGLENLVMLLYKIEEDSNNILVVKTLEANSKILKEMNAQVGDIQHVVEEVREEWDKVDELSEHLGALNVDDGDIEEELLQMEKEQESKEDATQEEPVPEVPTEEPVQEPEPEHVETSEDPDSALLERFQKLKLPAKEPAAEKNLESPLPI</sequence>
<dbReference type="AlphaFoldDB" id="A0A9P8PAX9"/>
<gene>
    <name evidence="3" type="ORF">OGAPHI_001761</name>
</gene>
<evidence type="ECO:0000313" key="4">
    <source>
        <dbReference type="Proteomes" id="UP000769157"/>
    </source>
</evidence>
<evidence type="ECO:0000313" key="3">
    <source>
        <dbReference type="EMBL" id="KAH3668007.1"/>
    </source>
</evidence>
<dbReference type="RefSeq" id="XP_046062421.1">
    <property type="nucleotide sequence ID" value="XM_046202557.1"/>
</dbReference>